<evidence type="ECO:0000313" key="2">
    <source>
        <dbReference type="EMBL" id="MBD1397846.1"/>
    </source>
</evidence>
<comment type="caution">
    <text evidence="2">The sequence shown here is derived from an EMBL/GenBank/DDBJ whole genome shotgun (WGS) entry which is preliminary data.</text>
</comment>
<dbReference type="Proteomes" id="UP000625551">
    <property type="component" value="Unassembled WGS sequence"/>
</dbReference>
<dbReference type="Pfam" id="PF13573">
    <property type="entry name" value="SprB"/>
    <property type="match status" value="37"/>
</dbReference>
<evidence type="ECO:0000256" key="1">
    <source>
        <dbReference type="SAM" id="SignalP"/>
    </source>
</evidence>
<dbReference type="RefSeq" id="WP_191184003.1">
    <property type="nucleotide sequence ID" value="NZ_JACXAJ010000005.1"/>
</dbReference>
<dbReference type="InterPro" id="IPR026341">
    <property type="entry name" value="T9SS_type_B"/>
</dbReference>
<dbReference type="Gene3D" id="2.60.40.740">
    <property type="match status" value="14"/>
</dbReference>
<feature type="signal peptide" evidence="1">
    <location>
        <begin position="1"/>
        <end position="18"/>
    </location>
</feature>
<proteinExistence type="predicted"/>
<dbReference type="EMBL" id="JACXAJ010000005">
    <property type="protein sequence ID" value="MBD1397846.1"/>
    <property type="molecule type" value="Genomic_DNA"/>
</dbReference>
<organism evidence="2 3">
    <name type="scientific">Pontibacter aquaedesilientis</name>
    <dbReference type="NCBI Taxonomy" id="2766980"/>
    <lineage>
        <taxon>Bacteria</taxon>
        <taxon>Pseudomonadati</taxon>
        <taxon>Bacteroidota</taxon>
        <taxon>Cytophagia</taxon>
        <taxon>Cytophagales</taxon>
        <taxon>Hymenobacteraceae</taxon>
        <taxon>Pontibacter</taxon>
    </lineage>
</organism>
<keyword evidence="3" id="KW-1185">Reference proteome</keyword>
<gene>
    <name evidence="2" type="ORF">H9Q13_11780</name>
</gene>
<accession>A0ABR7XIT3</accession>
<dbReference type="Pfam" id="PF13585">
    <property type="entry name" value="CHU_C"/>
    <property type="match status" value="1"/>
</dbReference>
<sequence>MILLLGMLQLATSLNVFAQVQTIRMDLTGQPNGYMKSQSVRRSGSACGGSNCVQIIVTLDKDASQLELSLPSGAEPGGAMFYTVDCGTQTYPVGQLMCIPRTGSNTITLTICKPGNNANVYAITSLAAFEPMDDVSVIGGCSKQLSAPATFLEGSIRWEDISGRGYEKFLSDVTSATPTVTPDETAPPFVDYRVNGAVRPSECATNSSHYDEVRVYFLPKPVVSIGPDPAIICPGGSSATLTGSVTGGDGEFDYFWYDPSNTLVGRNLTYNASTVGRHKFVAVPKNSTNCQEFSATTNVVSNLSANAGPDQLVCAGSTVQLAGTVTAATGGRWIGGAGTFSSRTDLNATYTPTAAELSAGSVRLTLESTGNGDCSPVSDEVLISFYQMEVNLTGTPVICNGTLGSVSASVTGAQGAVTYRWSSGETTASINNKTAGTYTVTVTDSKGCSVMKSFSITQVTGPSDFTATPSNTTCGNANGQIVINNVSGGTSPYTYSKDGTNFQSSTTFAGLMAGTHNITVKDANGCTMAKSFTLTNVPGPTAVSATSQPASCHNNDGSITAGAVTGGTAPYTYSINGTTFQSSTAFTGLASGNYTLRAKDANGCMVTASVSVAQATLTNFTVTSASSTCGNPNGTVTISGVTGGVAGYEYSKDGTNYQASATLTGFAAGAHTVWVRDAKGCTLSKPVTVTNIAGPTDFAASTKASTCGAANGEITVTGTTGGTAPYTYSRDGVNFQSSTAFTGLAAGTHTITVKDANGCTVAKSFTVTNIAGPTAVAATSAAASCADNDGSITAGAVTGGTAPYTYSINGTTFQSGTVFSGLASGSYTLTARDANGCAVTRVVNVTKNIPTTFASTSKSSTCGSNNGTITVTGVTGGFGPYTYSKDGTNFQTSATLTGFVAGSHTITVKDAKGCTIARQITVTDVAGPSDLTATASSSTCGNPNGALTVTGVTGGTATYTYSIDGVNFQTSTTFSGLAARTYTVMVKDANGCTFARDVAVNNIAGPTFVATAQSSTCGNSNGSITIGDVTSGTAPYTYRIGNGAFQSAKAFTSLAAGNYEIAVKDANSCVAIQTIEVTNIAGPSNLTLTSTAATCGRANGAVMVSKVTGGTAPYTYSKDGVNFQASTTFGSLAEGAYTITVMDANGCVFSKQVTVSNISGPTDFAASTKSTTCGAANGEITVTGTTGGTSPYTYSRDGVNFQSSTAFTGLAAGTHTITVKDANGCIVAKSFTVTNVAGPTAVAATSAAASCADNDGSITAGAVTGGTSPYTYSINGTVFQSGTVFTGLASGNYTLTARDANGCITSTSVSVAKVMPTDFTVTPTAATCGNSNGRVVVSNIIGGTSPYTYSKNGTTFQTSATLTGLAEGTHTITIKDARGCTVAKTVTITNIPGPTDLQATVQSSTCGNPNGSFTVSAVTGGTQNYTYSINGGAFQSSSVFSSLVAGNYQVTVKDANGCVYTETVVVANIAGPEFTAAATSSTCGNSNGRINVTVSGGTAPFQYSKDGSTFQDAALFDNLAAGTYTITVRDANGCIKTASVAVTNIAGPTNLNLTSTASTCGASNGVVRVNSTTGGVSPYTYSIDGAAFQSGTTFSNLLAGNYTITVKDANNCTFSKSITVTNIAGPSAFTTTVKASTCGASNGEFTVSSVTGGTSGYTYSIDNTNFQTSATFTALIARTYNVTVRDANGCTHTQAVVIPDVAGPSGFTASVTTTSCGRNNGSIRVTAVSGGTSGYTYSKDGTNFQTADTFGSLLAGTYTITVRDANGCIFAKEVVVGDVAGPNGFALTTNAATCGANNGSLVVGAVTGGTAPYTYSKDGINFQTSTTFGALAEGAYTITVKDANGCVFSKQADVANIAGPTDLAASTKASTCGTANGEITVTGTTGGTSPYTYSRDGVNFQAAVTFSGLAAGTHTITVKDANGCTFTQQVVISNIAGPTAVAATSQPASCADNDGSITAGAVTGGTAPYTYSINGTTFQSGTAFSSLASGSYTLTVRDANGCAVTRTVTVTKNIPTTFASTAKSSTCGNSNGTITVGTVTGGFAPYTYSKDGTNFQASSTLTGFTAGSHTITVKDAKGCTVARQVTVSDVAGPSDLVATVKSSTCGASNGEFTVSSVTGGTSGYTYSIDGFNFQSSSTFSGLTARTYAVTVKDANGCTFAKDVAVNNIAGPTFAATAQASTCGASNGRISVSEVNGGTTPYVYSINGGDFQSEANFTGLAAGTHTIAVKDANGCTATKEVEVLNIAGPSDLTLANASATCGNANGTITVGTVMGGTAPYTYSKDGLTFQTSTTFGSLSEGAYTITVKDANGCVFSKQAAVANIAGPTDLAASTKASTCGAANGEITVTGTTGGTAPYTYSRDGVNFQSSTAFTGLMAGTHNITVKDANGCTVAKSFTVTNIAGPTAVAATSAAASCTDNDGSITAGAVTGGTSPYTYSINGTVFQSGTAFTGLASGSYTLTVRDANGCAVTRTVTVTKNIPTTFASTSKSSTCGSNNGTITVGTVTGGFAPYTYSKDGTNFQTSSTLTGFVAGSHTITVKDAKGCTVARQITVSDVAGPSDLTATASSSTCGNPNGSLTVTGVTGGTATYTYSIDGVNFQASATFTDLTEGTHTITVKDGNGCTFAKTFAVTNVAGPRFAMQAQSSTCSNSNGGITIGDVTGGTAPYTYRIDNGAFQSAKSFTALAAGSYEIAVKDANGCVATQTIEVTNIAGPTDLTLASVASTCGNRNGTVTVNAVTGGTAPYTYALNNGTYQQAASFSGLLAGTYTITVKDANGCAYQKEVAVENIAGPDGLIATTTPSTCGSSNGTLTITTVSGGTAPYTYSKDGVNFQEATAFAGLAAGNYSITVKDANGCTFTQSYTVTNTGGPTAVTATSQPATCADNDGSITVGNATGGTPAYTYSIDGNNFQASKVFTGLAAGNYTVTAKDANGCTVTTAVKVNTNVPTNFASSTVASTCGNSNGSITVGTVTGGTAPYTYSKDGVNFQASATLMGFTAGSHTITVKDANGCTFAKSVAVSNVAGPEFTVSTQATTCSASNGRIAINNVSGGVVPYTYSIDGLTYQSSNVFENITAGSYAVTVKDGNGCLGSESVEVKDIAGPSDFVLTAASSTCGNSNASLAITDIDGGTAPYTYSKDDVNFQASANFGSLAAGKYNITVRDANGCTFAKIIEVEDVAGPSEMTLASTSSTCGSANGTITVTGVTGGTAGYTYSLDGNSFQAGTRFEALLAGTYTLTVRDANGCTFSKEIVVENIAGPTDLTASTEASTCGAANGEIMVTGTTGGTAPYTYSRDGVNFQTTATFSGMSAGTYTITVKDANGCTVSRSFTVTNIAGPTAVAATSAAASCADNDGSITAGAVTGGTSPYTYSINGTVFQSGTAFTGLASGSYTLTVRDANSCEATTTVTISKNIPTTFASTSTASTCGGNNGTITVGEVTGGFAPYTYSKDGTTFQTDARLTGFVAGTHTITVKDAKGCIVTRQIQVSDIAGPSELAVRVQSSTCGDPNASFNISEVMGGTAPYTYSLDGTNFQNATTFASLAAGNYQVTVKDANGCLYIQAVTLENIPGPSAFMATTQSASCGRANGSITVSEVTEGTAPYTYSKDGVNFQSSATLTGLLAGTHTITVKDANGCVISKEITIEHVAGPSEMTLASTSSTCGSANGTITVTGVTGGTAGYTYSLDGSSFQAGTRFEALLAGTYTLTVRDANGCTFSKEIVVENIAGPTDLTASTKASTCGAANGELTVSTVSGGTAPYAYSLDGANFQAAATFSGLSAGNHTITVKDANGCTFEKVITLADIAGPTVVTASAQPATCADNDGRIIAGSVTGGTAPYTYSLNGGNFQSATAFTGLASGNYTLTVRDANGCEVSTTVKVDKDGPGSFVAATTSSTCGSDNGSIRITSVQGGAAPYTYRINGGNFQSGASFAGLTAGTYTLTVKDANGCTHTESIEVTDVAGPSDLIAIAQPTTCGNANGQISVSSVTGGTAPYTYSINGSNFQSAAFFASLAAAEYQVTVKDANGCVFVKTISVTNANGPEGFAMEPKAATCGASNGSVVVSGVTGGKAPYTYSKNGSDFQSSANLTGLAAGNNTITVKDANGCTFSKTVVIESIAGPAGYELAATAASCGEANGSVTVSGVSGGMAPYTYALNGGDFQSSPAFASVAAGEHTVTVRDANGCTLDRKVVVENVAGPSALVATATPASCSASDGTITVGTVTGGTAPYTYSLDNRRFQTAGAFAGLAPGEYQVYAKDANGCSTSTTVTVGEKGPKEAVITSAQATCGASNGSIKVTSVTGGKAPYTYSINGTSFQASATFANLAAGTYDVTVKDAEGCTLTQNQRVVNSGGVESFKVTGTDASCGERNGRISISEIVGGQRPYTYSIDGTTYTDQATFTGLAEGNYQVFVKDASGCTLSNSVTIGNSPVLTDVKFRVSAASCGANGGQVVVDQVIGGTAPYAYSLDGTNFSASATLDNVAPGSYTLTVKDAKGCTFSVPLTMKGLSSKVSSVRHIACPGETSGVITISATGKDANTEYSIDNGKTFQKDSVFTGLAKGTYQLITRFSSTCSITVGAVEVKEPAPIQVEMSIAEGAVGQPNSGSASVKSISGGTAPYTYQLNYGQFTSESVFKNLRGGEHWLVVKDANGCTAEVSFTVGGLAELDIPSGFTPNGDGMNDRWEIRNLTELYPNCKVTVYNRWGSPVFESNGYAKPWDGTHNGKRLPDGTYYSIIEFGDAKPAIKTSVTIMR</sequence>
<keyword evidence="1" id="KW-0732">Signal</keyword>
<protein>
    <submittedName>
        <fullName evidence="2">Gliding motility-associated C-terminal domain-containing protein</fullName>
    </submittedName>
</protein>
<feature type="chain" id="PRO_5045793058" evidence="1">
    <location>
        <begin position="19"/>
        <end position="4744"/>
    </location>
</feature>
<dbReference type="InterPro" id="IPR025667">
    <property type="entry name" value="SprB_repeat"/>
</dbReference>
<dbReference type="NCBIfam" id="TIGR04131">
    <property type="entry name" value="Bac_Flav_CTERM"/>
    <property type="match status" value="1"/>
</dbReference>
<evidence type="ECO:0000313" key="3">
    <source>
        <dbReference type="Proteomes" id="UP000625551"/>
    </source>
</evidence>
<reference evidence="2 3" key="1">
    <citation type="submission" date="2020-09" db="EMBL/GenBank/DDBJ databases">
        <title>Genome sequencing and assembly of Pontibacter sp.</title>
        <authorList>
            <person name="Chhetri G."/>
        </authorList>
    </citation>
    <scope>NUCLEOTIDE SEQUENCE [LARGE SCALE GENOMIC DNA]</scope>
    <source>
        <strain evidence="2 3">JH31</strain>
    </source>
</reference>
<name>A0ABR7XIT3_9BACT</name>